<sequence>MEGGGRAEEGGGAALGPFVKQSKMVSRDRPEVNPSCDAHGTPDFWDRLVQQPSYLWMEDYQEAPPRLTSGCAAQRPAGEEGGPWPWEAAPTPQSLPAPKDLCRRKRKGPKQKGLRRGLSVLYHLEEVKRRQSNIDKQKAAQEMGALPQLCPQRNGTAGDLPAPLRSPARTPEPYARPFLGRGTSAQLLLHPQWNPNLREPLRFPEESPLAFYAVAAHHRSPCGGSAQLWPEE</sequence>
<feature type="region of interest" description="Disordered" evidence="1">
    <location>
        <begin position="1"/>
        <end position="44"/>
    </location>
</feature>
<dbReference type="AlphaFoldDB" id="A0A6I9Z2R4"/>
<feature type="region of interest" description="Disordered" evidence="1">
    <location>
        <begin position="149"/>
        <end position="179"/>
    </location>
</feature>
<organism evidence="2 3">
    <name type="scientific">Thamnophis sirtalis</name>
    <dbReference type="NCBI Taxonomy" id="35019"/>
    <lineage>
        <taxon>Eukaryota</taxon>
        <taxon>Metazoa</taxon>
        <taxon>Chordata</taxon>
        <taxon>Craniata</taxon>
        <taxon>Vertebrata</taxon>
        <taxon>Euteleostomi</taxon>
        <taxon>Lepidosauria</taxon>
        <taxon>Squamata</taxon>
        <taxon>Bifurcata</taxon>
        <taxon>Unidentata</taxon>
        <taxon>Episquamata</taxon>
        <taxon>Toxicofera</taxon>
        <taxon>Serpentes</taxon>
        <taxon>Colubroidea</taxon>
        <taxon>Colubridae</taxon>
        <taxon>Natricinae</taxon>
        <taxon>Thamnophis</taxon>
    </lineage>
</organism>
<feature type="region of interest" description="Disordered" evidence="1">
    <location>
        <begin position="67"/>
        <end position="115"/>
    </location>
</feature>
<dbReference type="GO" id="GO:0004861">
    <property type="term" value="F:cyclin-dependent protein serine/threonine kinase inhibitor activity"/>
    <property type="evidence" value="ECO:0007669"/>
    <property type="project" value="TreeGrafter"/>
</dbReference>
<dbReference type="RefSeq" id="XP_013930927.1">
    <property type="nucleotide sequence ID" value="XM_014075452.1"/>
</dbReference>
<protein>
    <submittedName>
        <fullName evidence="3">Protein INCA1</fullName>
    </submittedName>
</protein>
<name>A0A6I9Z2R4_9SAUR</name>
<keyword evidence="2" id="KW-1185">Reference proteome</keyword>
<dbReference type="Proteomes" id="UP000504617">
    <property type="component" value="Unplaced"/>
</dbReference>
<dbReference type="GO" id="GO:0008285">
    <property type="term" value="P:negative regulation of cell population proliferation"/>
    <property type="evidence" value="ECO:0007669"/>
    <property type="project" value="TreeGrafter"/>
</dbReference>
<dbReference type="GO" id="GO:0005737">
    <property type="term" value="C:cytoplasm"/>
    <property type="evidence" value="ECO:0007669"/>
    <property type="project" value="TreeGrafter"/>
</dbReference>
<gene>
    <name evidence="3" type="primary">INCA1</name>
</gene>
<evidence type="ECO:0000313" key="2">
    <source>
        <dbReference type="Proteomes" id="UP000504617"/>
    </source>
</evidence>
<feature type="compositionally biased region" description="Basic residues" evidence="1">
    <location>
        <begin position="102"/>
        <end position="115"/>
    </location>
</feature>
<reference evidence="3" key="1">
    <citation type="submission" date="2025-08" db="UniProtKB">
        <authorList>
            <consortium name="RefSeq"/>
        </authorList>
    </citation>
    <scope>IDENTIFICATION</scope>
</reference>
<proteinExistence type="predicted"/>
<accession>A0A6I9Z2R4</accession>
<dbReference type="GeneID" id="106556455"/>
<dbReference type="PANTHER" id="PTHR37341">
    <property type="entry name" value="PROTEIN INCA1"/>
    <property type="match status" value="1"/>
</dbReference>
<dbReference type="InterPro" id="IPR026238">
    <property type="entry name" value="INCA1"/>
</dbReference>
<dbReference type="Pfam" id="PF15142">
    <property type="entry name" value="INCA1"/>
    <property type="match status" value="1"/>
</dbReference>
<dbReference type="CTD" id="388324"/>
<dbReference type="OrthoDB" id="9833817at2759"/>
<evidence type="ECO:0000313" key="3">
    <source>
        <dbReference type="RefSeq" id="XP_013930927.1"/>
    </source>
</evidence>
<dbReference type="KEGG" id="tsr:106556455"/>
<evidence type="ECO:0000256" key="1">
    <source>
        <dbReference type="SAM" id="MobiDB-lite"/>
    </source>
</evidence>
<dbReference type="GO" id="GO:0030332">
    <property type="term" value="F:cyclin binding"/>
    <property type="evidence" value="ECO:0007669"/>
    <property type="project" value="TreeGrafter"/>
</dbReference>
<dbReference type="PANTHER" id="PTHR37341:SF1">
    <property type="entry name" value="PROTEIN INCA1"/>
    <property type="match status" value="1"/>
</dbReference>